<dbReference type="AlphaFoldDB" id="A0AAW1NCX4"/>
<comment type="caution">
    <text evidence="1">The sequence shown here is derived from an EMBL/GenBank/DDBJ whole genome shotgun (WGS) entry which is preliminary data.</text>
</comment>
<evidence type="ECO:0008006" key="3">
    <source>
        <dbReference type="Google" id="ProtNLM"/>
    </source>
</evidence>
<protein>
    <recommendedName>
        <fullName evidence="3">K Homology domain-containing protein</fullName>
    </recommendedName>
</protein>
<sequence length="156" mass="17401">MMSPSTAYFKVEGDMSLLIDPERVMEDTFIERLIKPHSDVREMACLVMKEAIRPPKGRALVKCGNSTYGDLLKAVKEKVDLNRVGVNVTTIKKTARGDLILEVDGDVRRKADVLKEAISKTINNDVKVANKMTTTHILDIDVTTTKEEVEKVISRG</sequence>
<dbReference type="EMBL" id="JASPKY010000001">
    <property type="protein sequence ID" value="KAK9759252.1"/>
    <property type="molecule type" value="Genomic_DNA"/>
</dbReference>
<keyword evidence="2" id="KW-1185">Reference proteome</keyword>
<name>A0AAW1NCX4_POPJA</name>
<evidence type="ECO:0000313" key="1">
    <source>
        <dbReference type="EMBL" id="KAK9759252.1"/>
    </source>
</evidence>
<gene>
    <name evidence="1" type="ORF">QE152_g73</name>
</gene>
<accession>A0AAW1NCX4</accession>
<reference evidence="1 2" key="1">
    <citation type="journal article" date="2024" name="BMC Genomics">
        <title>De novo assembly and annotation of Popillia japonica's genome with initial clues to its potential as an invasive pest.</title>
        <authorList>
            <person name="Cucini C."/>
            <person name="Boschi S."/>
            <person name="Funari R."/>
            <person name="Cardaioli E."/>
            <person name="Iannotti N."/>
            <person name="Marturano G."/>
            <person name="Paoli F."/>
            <person name="Bruttini M."/>
            <person name="Carapelli A."/>
            <person name="Frati F."/>
            <person name="Nardi F."/>
        </authorList>
    </citation>
    <scope>NUCLEOTIDE SEQUENCE [LARGE SCALE GENOMIC DNA]</scope>
    <source>
        <strain evidence="1">DMR45628</strain>
    </source>
</reference>
<proteinExistence type="predicted"/>
<organism evidence="1 2">
    <name type="scientific">Popillia japonica</name>
    <name type="common">Japanese beetle</name>
    <dbReference type="NCBI Taxonomy" id="7064"/>
    <lineage>
        <taxon>Eukaryota</taxon>
        <taxon>Metazoa</taxon>
        <taxon>Ecdysozoa</taxon>
        <taxon>Arthropoda</taxon>
        <taxon>Hexapoda</taxon>
        <taxon>Insecta</taxon>
        <taxon>Pterygota</taxon>
        <taxon>Neoptera</taxon>
        <taxon>Endopterygota</taxon>
        <taxon>Coleoptera</taxon>
        <taxon>Polyphaga</taxon>
        <taxon>Scarabaeiformia</taxon>
        <taxon>Scarabaeidae</taxon>
        <taxon>Rutelinae</taxon>
        <taxon>Popillia</taxon>
    </lineage>
</organism>
<evidence type="ECO:0000313" key="2">
    <source>
        <dbReference type="Proteomes" id="UP001458880"/>
    </source>
</evidence>
<dbReference type="Proteomes" id="UP001458880">
    <property type="component" value="Unassembled WGS sequence"/>
</dbReference>